<dbReference type="GO" id="GO:0019073">
    <property type="term" value="P:viral DNA genome packaging"/>
    <property type="evidence" value="ECO:0007669"/>
    <property type="project" value="InterPro"/>
</dbReference>
<reference evidence="1" key="1">
    <citation type="journal article" date="2020" name="Sci. Rep.">
        <title>Metagenomic characterisation of additional and novel avian viruses from Australian wild ducks.</title>
        <authorList>
            <person name="Vibin J."/>
            <person name="Chamings A."/>
            <person name="Klaassen M."/>
            <person name="Alexandersen S."/>
        </authorList>
    </citation>
    <scope>NUCLEOTIDE SEQUENCE</scope>
    <source>
        <strain evidence="1">PBDAdV/PBD12.16-AU-2016</strain>
    </source>
</reference>
<dbReference type="EMBL" id="MT894382">
    <property type="protein sequence ID" value="QQD36947.1"/>
    <property type="molecule type" value="Genomic_DNA"/>
</dbReference>
<accession>A0A7T4V8G6</accession>
<sequence length="95" mass="11283">MLVIYALHLSFAAQKNPRKIILPDPPHIVDIRSNILKILLEIDLYASRQPHQKISIRNRTRESITRHLHYEKDESKLTRMRSDADRLLELWKCSN</sequence>
<dbReference type="Pfam" id="PF11081">
    <property type="entry name" value="Adeno_L433K_22K"/>
    <property type="match status" value="1"/>
</dbReference>
<dbReference type="InterPro" id="IPR021304">
    <property type="entry name" value="Adeno_L4-33K/L4-22K"/>
</dbReference>
<proteinExistence type="predicted"/>
<protein>
    <submittedName>
        <fullName evidence="1">Protein 33K</fullName>
    </submittedName>
</protein>
<evidence type="ECO:0000313" key="1">
    <source>
        <dbReference type="EMBL" id="QQD36947.1"/>
    </source>
</evidence>
<name>A0A7T4V8G6_9ADEN</name>
<organism evidence="1">
    <name type="scientific">Pacific black duck aviadenovirus</name>
    <dbReference type="NCBI Taxonomy" id="2798287"/>
    <lineage>
        <taxon>Viruses</taxon>
        <taxon>Varidnaviria</taxon>
        <taxon>Bamfordvirae</taxon>
        <taxon>Preplasmiviricota</taxon>
        <taxon>Polisuviricotina</taxon>
        <taxon>Pharingeaviricetes</taxon>
        <taxon>Rowavirales</taxon>
        <taxon>Adenoviridae</taxon>
        <taxon>Aviadenovirus</taxon>
    </lineage>
</organism>